<protein>
    <submittedName>
        <fullName evidence="2">Uncharacterized protein</fullName>
    </submittedName>
</protein>
<organism evidence="2 3">
    <name type="scientific">Patella caerulea</name>
    <name type="common">Rayed Mediterranean limpet</name>
    <dbReference type="NCBI Taxonomy" id="87958"/>
    <lineage>
        <taxon>Eukaryota</taxon>
        <taxon>Metazoa</taxon>
        <taxon>Spiralia</taxon>
        <taxon>Lophotrochozoa</taxon>
        <taxon>Mollusca</taxon>
        <taxon>Gastropoda</taxon>
        <taxon>Patellogastropoda</taxon>
        <taxon>Patelloidea</taxon>
        <taxon>Patellidae</taxon>
        <taxon>Patella</taxon>
    </lineage>
</organism>
<gene>
    <name evidence="2" type="ORF">SNE40_019060</name>
</gene>
<comment type="caution">
    <text evidence="2">The sequence shown here is derived from an EMBL/GenBank/DDBJ whole genome shotgun (WGS) entry which is preliminary data.</text>
</comment>
<keyword evidence="3" id="KW-1185">Reference proteome</keyword>
<evidence type="ECO:0000313" key="2">
    <source>
        <dbReference type="EMBL" id="KAK6170747.1"/>
    </source>
</evidence>
<sequence>MTTPDGAAKKFLYTGPESKTKDQEVNQDWNYTHNREKRASKGEAVDLEDVWSIKKNVGIANKTSVPNTDKFSLNADTKFYSRYNSLKEKDKPPSSFTEGTSYRLPPELSNSFSTQRRNSNTKRHSLTCEDEFDF</sequence>
<feature type="region of interest" description="Disordered" evidence="1">
    <location>
        <begin position="1"/>
        <end position="25"/>
    </location>
</feature>
<feature type="compositionally biased region" description="Polar residues" evidence="1">
    <location>
        <begin position="108"/>
        <end position="118"/>
    </location>
</feature>
<reference evidence="2 3" key="1">
    <citation type="submission" date="2024-01" db="EMBL/GenBank/DDBJ databases">
        <title>The genome of the rayed Mediterranean limpet Patella caerulea (Linnaeus, 1758).</title>
        <authorList>
            <person name="Anh-Thu Weber A."/>
            <person name="Halstead-Nussloch G."/>
        </authorList>
    </citation>
    <scope>NUCLEOTIDE SEQUENCE [LARGE SCALE GENOMIC DNA]</scope>
    <source>
        <strain evidence="2">AATW-2023a</strain>
        <tissue evidence="2">Whole specimen</tissue>
    </source>
</reference>
<dbReference type="AlphaFoldDB" id="A0AAN8J600"/>
<accession>A0AAN8J600</accession>
<evidence type="ECO:0000256" key="1">
    <source>
        <dbReference type="SAM" id="MobiDB-lite"/>
    </source>
</evidence>
<name>A0AAN8J600_PATCE</name>
<dbReference type="Proteomes" id="UP001347796">
    <property type="component" value="Unassembled WGS sequence"/>
</dbReference>
<proteinExistence type="predicted"/>
<evidence type="ECO:0000313" key="3">
    <source>
        <dbReference type="Proteomes" id="UP001347796"/>
    </source>
</evidence>
<dbReference type="EMBL" id="JAZGQO010000014">
    <property type="protein sequence ID" value="KAK6170747.1"/>
    <property type="molecule type" value="Genomic_DNA"/>
</dbReference>
<feature type="region of interest" description="Disordered" evidence="1">
    <location>
        <begin position="84"/>
        <end position="134"/>
    </location>
</feature>